<organism evidence="6 7">
    <name type="scientific">Ligaoa zhengdingensis</name>
    <dbReference type="NCBI Taxonomy" id="2763658"/>
    <lineage>
        <taxon>Bacteria</taxon>
        <taxon>Bacillati</taxon>
        <taxon>Bacillota</taxon>
        <taxon>Clostridia</taxon>
        <taxon>Eubacteriales</taxon>
        <taxon>Oscillospiraceae</taxon>
        <taxon>Ligaoa</taxon>
    </lineage>
</organism>
<evidence type="ECO:0000256" key="5">
    <source>
        <dbReference type="SAM" id="Phobius"/>
    </source>
</evidence>
<comment type="subcellular location">
    <subcellularLocation>
        <location evidence="1">Membrane</location>
        <topology evidence="1">Multi-pass membrane protein</topology>
    </subcellularLocation>
</comment>
<evidence type="ECO:0000313" key="7">
    <source>
        <dbReference type="Proteomes" id="UP000653127"/>
    </source>
</evidence>
<keyword evidence="7" id="KW-1185">Reference proteome</keyword>
<evidence type="ECO:0008006" key="8">
    <source>
        <dbReference type="Google" id="ProtNLM"/>
    </source>
</evidence>
<dbReference type="AlphaFoldDB" id="A0A926E1P8"/>
<dbReference type="EMBL" id="JACRST010000022">
    <property type="protein sequence ID" value="MBC8547509.1"/>
    <property type="molecule type" value="Genomic_DNA"/>
</dbReference>
<feature type="transmembrane region" description="Helical" evidence="5">
    <location>
        <begin position="49"/>
        <end position="66"/>
    </location>
</feature>
<accession>A0A926E1P8</accession>
<feature type="transmembrane region" description="Helical" evidence="5">
    <location>
        <begin position="20"/>
        <end position="37"/>
    </location>
</feature>
<name>A0A926E1P8_9FIRM</name>
<keyword evidence="4 5" id="KW-0472">Membrane</keyword>
<dbReference type="Proteomes" id="UP000653127">
    <property type="component" value="Unassembled WGS sequence"/>
</dbReference>
<sequence>MENNETIVVDQQEVQQGKAFAILSYFGILFLIGLLAAKENKFVQYHVNQGILLLLFNIVCSIVSVIPFIGWIVGIVGSIFGFVLFIMGIVNSAKGEAKPLPLIGKLFTIVKSY</sequence>
<proteinExistence type="predicted"/>
<feature type="transmembrane region" description="Helical" evidence="5">
    <location>
        <begin position="72"/>
        <end position="90"/>
    </location>
</feature>
<keyword evidence="2 5" id="KW-0812">Transmembrane</keyword>
<evidence type="ECO:0000256" key="3">
    <source>
        <dbReference type="ARBA" id="ARBA00022989"/>
    </source>
</evidence>
<gene>
    <name evidence="6" type="ORF">H8711_11290</name>
</gene>
<dbReference type="Pfam" id="PF09685">
    <property type="entry name" value="MamF_MmsF"/>
    <property type="match status" value="1"/>
</dbReference>
<evidence type="ECO:0000256" key="4">
    <source>
        <dbReference type="ARBA" id="ARBA00023136"/>
    </source>
</evidence>
<evidence type="ECO:0000256" key="2">
    <source>
        <dbReference type="ARBA" id="ARBA00022692"/>
    </source>
</evidence>
<keyword evidence="3 5" id="KW-1133">Transmembrane helix</keyword>
<evidence type="ECO:0000256" key="1">
    <source>
        <dbReference type="ARBA" id="ARBA00004141"/>
    </source>
</evidence>
<dbReference type="RefSeq" id="WP_249283551.1">
    <property type="nucleotide sequence ID" value="NZ_JACRST010000022.1"/>
</dbReference>
<comment type="caution">
    <text evidence="6">The sequence shown here is derived from an EMBL/GenBank/DDBJ whole genome shotgun (WGS) entry which is preliminary data.</text>
</comment>
<dbReference type="InterPro" id="IPR019109">
    <property type="entry name" value="MamF_MmsF"/>
</dbReference>
<protein>
    <recommendedName>
        <fullName evidence="8">DUF4870 domain-containing protein</fullName>
    </recommendedName>
</protein>
<reference evidence="6" key="1">
    <citation type="submission" date="2020-08" db="EMBL/GenBank/DDBJ databases">
        <title>Genome public.</title>
        <authorList>
            <person name="Liu C."/>
            <person name="Sun Q."/>
        </authorList>
    </citation>
    <scope>NUCLEOTIDE SEQUENCE</scope>
    <source>
        <strain evidence="6">NSJ-31</strain>
    </source>
</reference>
<evidence type="ECO:0000313" key="6">
    <source>
        <dbReference type="EMBL" id="MBC8547509.1"/>
    </source>
</evidence>